<proteinExistence type="predicted"/>
<reference evidence="1" key="1">
    <citation type="journal article" date="2023" name="Insect Mol. Biol.">
        <title>Genome sequencing provides insights into the evolution of gene families encoding plant cell wall-degrading enzymes in longhorned beetles.</title>
        <authorList>
            <person name="Shin N.R."/>
            <person name="Okamura Y."/>
            <person name="Kirsch R."/>
            <person name="Pauchet Y."/>
        </authorList>
    </citation>
    <scope>NUCLEOTIDE SEQUENCE</scope>
    <source>
        <strain evidence="1">MMC_N1</strain>
    </source>
</reference>
<name>A0ABQ9IXN4_9CUCU</name>
<protein>
    <submittedName>
        <fullName evidence="1">Uncharacterized protein</fullName>
    </submittedName>
</protein>
<sequence>MHKIATETEIRAHVGTTVALPVEVDKQQCGQLHSLKWYKAEDRVYVLSHAGQGEGGRRRHSKATHNCVTHSGLEVNELADSLGKWDSEFGLVGLEPLVAISGTIQA</sequence>
<evidence type="ECO:0000313" key="1">
    <source>
        <dbReference type="EMBL" id="KAJ8968100.1"/>
    </source>
</evidence>
<keyword evidence="2" id="KW-1185">Reference proteome</keyword>
<gene>
    <name evidence="1" type="ORF">NQ317_009704</name>
</gene>
<dbReference type="Proteomes" id="UP001162164">
    <property type="component" value="Unassembled WGS sequence"/>
</dbReference>
<organism evidence="1 2">
    <name type="scientific">Molorchus minor</name>
    <dbReference type="NCBI Taxonomy" id="1323400"/>
    <lineage>
        <taxon>Eukaryota</taxon>
        <taxon>Metazoa</taxon>
        <taxon>Ecdysozoa</taxon>
        <taxon>Arthropoda</taxon>
        <taxon>Hexapoda</taxon>
        <taxon>Insecta</taxon>
        <taxon>Pterygota</taxon>
        <taxon>Neoptera</taxon>
        <taxon>Endopterygota</taxon>
        <taxon>Coleoptera</taxon>
        <taxon>Polyphaga</taxon>
        <taxon>Cucujiformia</taxon>
        <taxon>Chrysomeloidea</taxon>
        <taxon>Cerambycidae</taxon>
        <taxon>Lamiinae</taxon>
        <taxon>Monochamini</taxon>
        <taxon>Molorchus</taxon>
    </lineage>
</organism>
<comment type="caution">
    <text evidence="1">The sequence shown here is derived from an EMBL/GenBank/DDBJ whole genome shotgun (WGS) entry which is preliminary data.</text>
</comment>
<evidence type="ECO:0000313" key="2">
    <source>
        <dbReference type="Proteomes" id="UP001162164"/>
    </source>
</evidence>
<accession>A0ABQ9IXN4</accession>
<dbReference type="EMBL" id="JAPWTJ010002061">
    <property type="protein sequence ID" value="KAJ8968100.1"/>
    <property type="molecule type" value="Genomic_DNA"/>
</dbReference>